<keyword evidence="1" id="KW-1133">Transmembrane helix</keyword>
<organism evidence="2 3">
    <name type="scientific">Candidatus Scalindua rubra</name>
    <dbReference type="NCBI Taxonomy" id="1872076"/>
    <lineage>
        <taxon>Bacteria</taxon>
        <taxon>Pseudomonadati</taxon>
        <taxon>Planctomycetota</taxon>
        <taxon>Candidatus Brocadiia</taxon>
        <taxon>Candidatus Brocadiales</taxon>
        <taxon>Candidatus Scalinduaceae</taxon>
        <taxon>Candidatus Scalindua</taxon>
    </lineage>
</organism>
<evidence type="ECO:0000313" key="3">
    <source>
        <dbReference type="Proteomes" id="UP000094056"/>
    </source>
</evidence>
<dbReference type="Proteomes" id="UP000094056">
    <property type="component" value="Unassembled WGS sequence"/>
</dbReference>
<feature type="transmembrane region" description="Helical" evidence="1">
    <location>
        <begin position="16"/>
        <end position="38"/>
    </location>
</feature>
<evidence type="ECO:0000256" key="1">
    <source>
        <dbReference type="SAM" id="Phobius"/>
    </source>
</evidence>
<dbReference type="AlphaFoldDB" id="A0A1E3X9V8"/>
<name>A0A1E3X9V8_9BACT</name>
<reference evidence="2 3" key="1">
    <citation type="submission" date="2016-07" db="EMBL/GenBank/DDBJ databases">
        <title>Draft genome of Scalindua rubra, obtained from a brine-seawater interface in the Red Sea, sheds light on salt adaptation in anammox bacteria.</title>
        <authorList>
            <person name="Speth D.R."/>
            <person name="Lagkouvardos I."/>
            <person name="Wang Y."/>
            <person name="Qian P.-Y."/>
            <person name="Dutilh B.E."/>
            <person name="Jetten M.S."/>
        </authorList>
    </citation>
    <scope>NUCLEOTIDE SEQUENCE [LARGE SCALE GENOMIC DNA]</scope>
    <source>
        <strain evidence="2">BSI-1</strain>
    </source>
</reference>
<dbReference type="EMBL" id="MAYW01000096">
    <property type="protein sequence ID" value="ODS31754.1"/>
    <property type="molecule type" value="Genomic_DNA"/>
</dbReference>
<comment type="caution">
    <text evidence="2">The sequence shown here is derived from an EMBL/GenBank/DDBJ whole genome shotgun (WGS) entry which is preliminary data.</text>
</comment>
<proteinExistence type="predicted"/>
<keyword evidence="1" id="KW-0812">Transmembrane</keyword>
<evidence type="ECO:0000313" key="2">
    <source>
        <dbReference type="EMBL" id="ODS31754.1"/>
    </source>
</evidence>
<keyword evidence="1" id="KW-0472">Membrane</keyword>
<sequence length="41" mass="4529">MLEVGRKVSLKKRMKGHLYLMVVAALFSIGIAAIISMLTTH</sequence>
<protein>
    <submittedName>
        <fullName evidence="2">Uncharacterized protein</fullName>
    </submittedName>
</protein>
<accession>A0A1E3X9V8</accession>
<gene>
    <name evidence="2" type="ORF">SCARUB_03112</name>
</gene>